<dbReference type="STRING" id="98765.A0A2R6QM97"/>
<proteinExistence type="predicted"/>
<dbReference type="Proteomes" id="UP000186601">
    <property type="component" value="Unassembled WGS sequence"/>
</dbReference>
<dbReference type="InterPro" id="IPR000481">
    <property type="entry name" value="GPCR_Pheromne_B_alpha_rcpt"/>
</dbReference>
<feature type="region of interest" description="Disordered" evidence="1">
    <location>
        <begin position="149"/>
        <end position="192"/>
    </location>
</feature>
<feature type="compositionally biased region" description="Low complexity" evidence="1">
    <location>
        <begin position="467"/>
        <end position="482"/>
    </location>
</feature>
<dbReference type="GO" id="GO:0004934">
    <property type="term" value="F:mating-type alpha-factor pheromone receptor activity"/>
    <property type="evidence" value="ECO:0007669"/>
    <property type="project" value="InterPro"/>
</dbReference>
<feature type="compositionally biased region" description="Polar residues" evidence="1">
    <location>
        <begin position="161"/>
        <end position="183"/>
    </location>
</feature>
<dbReference type="OrthoDB" id="5863171at2759"/>
<name>A0A2R6QM97_9APHY</name>
<dbReference type="EMBL" id="MLYV02000321">
    <property type="protein sequence ID" value="PSS11046.1"/>
    <property type="molecule type" value="Genomic_DNA"/>
</dbReference>
<feature type="region of interest" description="Disordered" evidence="1">
    <location>
        <begin position="213"/>
        <end position="286"/>
    </location>
</feature>
<feature type="region of interest" description="Disordered" evidence="1">
    <location>
        <begin position="455"/>
        <end position="482"/>
    </location>
</feature>
<dbReference type="AlphaFoldDB" id="A0A2R6QM97"/>
<dbReference type="GO" id="GO:0016020">
    <property type="term" value="C:membrane"/>
    <property type="evidence" value="ECO:0007669"/>
    <property type="project" value="InterPro"/>
</dbReference>
<sequence length="749" mass="81134">MALATMEILCTIPIATYGTYLNLTLYEVQPWISWSDTHFNYSHVNLYPSILWRMDRIGTVSLELSRSLPVFCALIFFCFFGFADEARRNYRKAYFAVISLFKPVRGFRIFRFRSQEFEQHVTLHVRNSIWPVDLETAILSLQNTPDVSNIGPASRELPRSLPTSSIADPIPVTSTNLTSQQVHPTEDNTFDSLLRSPETQDAQSPVIAQEPTALSATPHPSPQSQPVTVASPTTTPPSQLPTSASTPIPQPAPAASHPPPQISTPISQAQTQQLTDSQTPVQHTPPALPAYQYVPYLYPQHQPGAYPHTPQQAAYPHAPYYPPVAATSAHATSSVYPAYSAYPPYPPPHSYPPHPQPPPPTEDLPNYEDMIVEALTHMGTAAPKHLFAWMASRWPLHNNFKASANQALQKAVQRHRLEKLPGSKYRLNASWEGGATSKRATRRPQTLAQATYAVHHPTQRPSSPFTHAPLPHRASPASAAPAQHQPYGYPYAYTTAYPGYAPYASYLSTAAGTPGNNTPSVTAAKTTVAVKTVATADAISEKVKEKTDNGASAAAGANDEAGDAWVAAQHILQAINFAGSSSQPESSSSAAVSNGVQPPIMDSLDINYNLNLDRAVGTDATGDDGLGRAALTDEERAALQAQLALLAAQLSEIADLEDDGVDTDVTTEHMDQPLITEQPPQRVLIDVNQFPDVEINAPTTMDVHTVITATLPSLTSNGISALDNLIPMPAGGDLEEDEEMEMVDVDDPV</sequence>
<evidence type="ECO:0000313" key="2">
    <source>
        <dbReference type="EMBL" id="PSS11046.1"/>
    </source>
</evidence>
<dbReference type="InterPro" id="IPR036390">
    <property type="entry name" value="WH_DNA-bd_sf"/>
</dbReference>
<accession>A0A2R6QM97</accession>
<reference evidence="2 3" key="1">
    <citation type="submission" date="2018-02" db="EMBL/GenBank/DDBJ databases">
        <title>Genome sequence of the basidiomycete white-rot fungus Phlebia centrifuga.</title>
        <authorList>
            <person name="Granchi Z."/>
            <person name="Peng M."/>
            <person name="de Vries R.P."/>
            <person name="Hilden K."/>
            <person name="Makela M.R."/>
            <person name="Grigoriev I."/>
            <person name="Riley R."/>
        </authorList>
    </citation>
    <scope>NUCLEOTIDE SEQUENCE [LARGE SCALE GENOMIC DNA]</scope>
    <source>
        <strain evidence="2 3">FBCC195</strain>
    </source>
</reference>
<comment type="caution">
    <text evidence="2">The sequence shown here is derived from an EMBL/GenBank/DDBJ whole genome shotgun (WGS) entry which is preliminary data.</text>
</comment>
<evidence type="ECO:0008006" key="4">
    <source>
        <dbReference type="Google" id="ProtNLM"/>
    </source>
</evidence>
<organism evidence="2 3">
    <name type="scientific">Hermanssonia centrifuga</name>
    <dbReference type="NCBI Taxonomy" id="98765"/>
    <lineage>
        <taxon>Eukaryota</taxon>
        <taxon>Fungi</taxon>
        <taxon>Dikarya</taxon>
        <taxon>Basidiomycota</taxon>
        <taxon>Agaricomycotina</taxon>
        <taxon>Agaricomycetes</taxon>
        <taxon>Polyporales</taxon>
        <taxon>Meruliaceae</taxon>
        <taxon>Hermanssonia</taxon>
    </lineage>
</organism>
<feature type="compositionally biased region" description="Polar residues" evidence="1">
    <location>
        <begin position="264"/>
        <end position="282"/>
    </location>
</feature>
<feature type="compositionally biased region" description="Pro residues" evidence="1">
    <location>
        <begin position="248"/>
        <end position="262"/>
    </location>
</feature>
<keyword evidence="3" id="KW-1185">Reference proteome</keyword>
<evidence type="ECO:0000313" key="3">
    <source>
        <dbReference type="Proteomes" id="UP000186601"/>
    </source>
</evidence>
<dbReference type="InterPro" id="IPR001499">
    <property type="entry name" value="GPCR_STE3"/>
</dbReference>
<gene>
    <name evidence="2" type="ORF">PHLCEN_2v3342</name>
</gene>
<dbReference type="PRINTS" id="PR00901">
    <property type="entry name" value="PHEROMONEBAR"/>
</dbReference>
<evidence type="ECO:0000256" key="1">
    <source>
        <dbReference type="SAM" id="MobiDB-lite"/>
    </source>
</evidence>
<protein>
    <recommendedName>
        <fullName evidence="4">Histone H1</fullName>
    </recommendedName>
</protein>
<dbReference type="SUPFAM" id="SSF46785">
    <property type="entry name" value="Winged helix' DNA-binding domain"/>
    <property type="match status" value="1"/>
</dbReference>
<dbReference type="Pfam" id="PF02076">
    <property type="entry name" value="STE3"/>
    <property type="match status" value="1"/>
</dbReference>